<dbReference type="NCBIfam" id="TIGR00576">
    <property type="entry name" value="dut"/>
    <property type="match status" value="1"/>
</dbReference>
<gene>
    <name evidence="13" type="ORF">CYLTODRAFT_416810</name>
</gene>
<dbReference type="InterPro" id="IPR029054">
    <property type="entry name" value="dUTPase-like"/>
</dbReference>
<dbReference type="SUPFAM" id="SSF51283">
    <property type="entry name" value="dUTPase-like"/>
    <property type="match status" value="1"/>
</dbReference>
<keyword evidence="6 10" id="KW-0378">Hydrolase</keyword>
<comment type="catalytic activity">
    <reaction evidence="9 10">
        <text>dUTP + H2O = dUMP + diphosphate + H(+)</text>
        <dbReference type="Rhea" id="RHEA:10248"/>
        <dbReference type="ChEBI" id="CHEBI:15377"/>
        <dbReference type="ChEBI" id="CHEBI:15378"/>
        <dbReference type="ChEBI" id="CHEBI:33019"/>
        <dbReference type="ChEBI" id="CHEBI:61555"/>
        <dbReference type="ChEBI" id="CHEBI:246422"/>
        <dbReference type="EC" id="3.6.1.23"/>
    </reaction>
</comment>
<dbReference type="PANTHER" id="PTHR11241">
    <property type="entry name" value="DEOXYURIDINE 5'-TRIPHOSPHATE NUCLEOTIDOHYDROLASE"/>
    <property type="match status" value="1"/>
</dbReference>
<feature type="region of interest" description="Disordered" evidence="11">
    <location>
        <begin position="1"/>
        <end position="35"/>
    </location>
</feature>
<evidence type="ECO:0000256" key="7">
    <source>
        <dbReference type="ARBA" id="ARBA00022842"/>
    </source>
</evidence>
<organism evidence="13 14">
    <name type="scientific">Cylindrobasidium torrendii FP15055 ss-10</name>
    <dbReference type="NCBI Taxonomy" id="1314674"/>
    <lineage>
        <taxon>Eukaryota</taxon>
        <taxon>Fungi</taxon>
        <taxon>Dikarya</taxon>
        <taxon>Basidiomycota</taxon>
        <taxon>Agaricomycotina</taxon>
        <taxon>Agaricomycetes</taxon>
        <taxon>Agaricomycetidae</taxon>
        <taxon>Agaricales</taxon>
        <taxon>Marasmiineae</taxon>
        <taxon>Physalacriaceae</taxon>
        <taxon>Cylindrobasidium</taxon>
    </lineage>
</organism>
<keyword evidence="7 10" id="KW-0460">Magnesium</keyword>
<comment type="subunit">
    <text evidence="5 10">Homotrimer.</text>
</comment>
<dbReference type="EMBL" id="KN880434">
    <property type="protein sequence ID" value="KIY73786.1"/>
    <property type="molecule type" value="Genomic_DNA"/>
</dbReference>
<dbReference type="InterPro" id="IPR008181">
    <property type="entry name" value="dUTPase"/>
</dbReference>
<reference evidence="13 14" key="1">
    <citation type="journal article" date="2015" name="Fungal Genet. Biol.">
        <title>Evolution of novel wood decay mechanisms in Agaricales revealed by the genome sequences of Fistulina hepatica and Cylindrobasidium torrendii.</title>
        <authorList>
            <person name="Floudas D."/>
            <person name="Held B.W."/>
            <person name="Riley R."/>
            <person name="Nagy L.G."/>
            <person name="Koehler G."/>
            <person name="Ransdell A.S."/>
            <person name="Younus H."/>
            <person name="Chow J."/>
            <person name="Chiniquy J."/>
            <person name="Lipzen A."/>
            <person name="Tritt A."/>
            <person name="Sun H."/>
            <person name="Haridas S."/>
            <person name="LaButti K."/>
            <person name="Ohm R.A."/>
            <person name="Kues U."/>
            <person name="Blanchette R.A."/>
            <person name="Grigoriev I.V."/>
            <person name="Minto R.E."/>
            <person name="Hibbett D.S."/>
        </authorList>
    </citation>
    <scope>NUCLEOTIDE SEQUENCE [LARGE SCALE GENOMIC DNA]</scope>
    <source>
        <strain evidence="13 14">FP15055 ss-10</strain>
    </source>
</reference>
<evidence type="ECO:0000256" key="2">
    <source>
        <dbReference type="ARBA" id="ARBA00003495"/>
    </source>
</evidence>
<comment type="similarity">
    <text evidence="4 10">Belongs to the dUTPase family.</text>
</comment>
<evidence type="ECO:0000256" key="1">
    <source>
        <dbReference type="ARBA" id="ARBA00001946"/>
    </source>
</evidence>
<evidence type="ECO:0000256" key="6">
    <source>
        <dbReference type="ARBA" id="ARBA00022801"/>
    </source>
</evidence>
<dbReference type="UniPathway" id="UPA00610">
    <property type="reaction ID" value="UER00666"/>
</dbReference>
<dbReference type="AlphaFoldDB" id="A0A0D7BVZ5"/>
<keyword evidence="10" id="KW-0479">Metal-binding</keyword>
<dbReference type="FunFam" id="2.70.40.10:FF:000004">
    <property type="entry name" value="Deoxyuridine triphosphatase"/>
    <property type="match status" value="1"/>
</dbReference>
<evidence type="ECO:0000256" key="4">
    <source>
        <dbReference type="ARBA" id="ARBA00006581"/>
    </source>
</evidence>
<feature type="domain" description="dUTPase-like" evidence="12">
    <location>
        <begin position="45"/>
        <end position="173"/>
    </location>
</feature>
<evidence type="ECO:0000259" key="12">
    <source>
        <dbReference type="Pfam" id="PF00692"/>
    </source>
</evidence>
<evidence type="ECO:0000313" key="14">
    <source>
        <dbReference type="Proteomes" id="UP000054007"/>
    </source>
</evidence>
<proteinExistence type="inferred from homology"/>
<sequence length="178" mass="18748">MTAPIESTTAAPQDTPAKKRKMTDSISTPAPPPTERLLIKRLSERATIPTRGSALAAGYDLYSAEDKVLPAGKSAAVDTQLSLAVPLGHYGRVAPRSGLAAKFMIATGAGVVDSDYRGTLFVLLFNHSDKDFEIKQGERIAQLILEKISTPEIEEVDDLEATIRGAGGFGSTGGHAGL</sequence>
<dbReference type="GO" id="GO:0006226">
    <property type="term" value="P:dUMP biosynthetic process"/>
    <property type="evidence" value="ECO:0007669"/>
    <property type="project" value="UniProtKB-UniRule"/>
</dbReference>
<keyword evidence="14" id="KW-1185">Reference proteome</keyword>
<dbReference type="OrthoDB" id="419889at2759"/>
<dbReference type="GO" id="GO:0000287">
    <property type="term" value="F:magnesium ion binding"/>
    <property type="evidence" value="ECO:0007669"/>
    <property type="project" value="UniProtKB-UniRule"/>
</dbReference>
<comment type="pathway">
    <text evidence="3 10">Pyrimidine metabolism; dUMP biosynthesis; dUMP from dCTP (dUTP route): step 2/2.</text>
</comment>
<dbReference type="Gene3D" id="2.70.40.10">
    <property type="match status" value="1"/>
</dbReference>
<evidence type="ECO:0000256" key="3">
    <source>
        <dbReference type="ARBA" id="ARBA00005142"/>
    </source>
</evidence>
<dbReference type="CDD" id="cd07557">
    <property type="entry name" value="trimeric_dUTPase"/>
    <property type="match status" value="1"/>
</dbReference>
<evidence type="ECO:0000256" key="9">
    <source>
        <dbReference type="ARBA" id="ARBA00047686"/>
    </source>
</evidence>
<dbReference type="Proteomes" id="UP000054007">
    <property type="component" value="Unassembled WGS sequence"/>
</dbReference>
<comment type="function">
    <text evidence="2">This enzyme is involved in nucleotide metabolism: it produces dUMP, the immediate precursor of thymidine nucleotides and it decreases the intracellular concentration of dUTP so that uracil cannot be incorporated into DNA.</text>
</comment>
<dbReference type="NCBIfam" id="NF001862">
    <property type="entry name" value="PRK00601.1"/>
    <property type="match status" value="1"/>
</dbReference>
<evidence type="ECO:0000313" key="13">
    <source>
        <dbReference type="EMBL" id="KIY73786.1"/>
    </source>
</evidence>
<evidence type="ECO:0000256" key="11">
    <source>
        <dbReference type="SAM" id="MobiDB-lite"/>
    </source>
</evidence>
<protein>
    <recommendedName>
        <fullName evidence="10">Deoxyuridine 5'-triphosphate nucleotidohydrolase</fullName>
        <shortName evidence="10">dUTPase</shortName>
        <ecNumber evidence="10">3.6.1.23</ecNumber>
    </recommendedName>
    <alternativeName>
        <fullName evidence="10">dUTP pyrophosphatase</fullName>
    </alternativeName>
</protein>
<feature type="compositionally biased region" description="Polar residues" evidence="11">
    <location>
        <begin position="1"/>
        <end position="12"/>
    </location>
</feature>
<dbReference type="InterPro" id="IPR033704">
    <property type="entry name" value="dUTPase_trimeric"/>
</dbReference>
<name>A0A0D7BVZ5_9AGAR</name>
<dbReference type="PANTHER" id="PTHR11241:SF0">
    <property type="entry name" value="DEOXYURIDINE 5'-TRIPHOSPHATE NUCLEOTIDOHYDROLASE"/>
    <property type="match status" value="1"/>
</dbReference>
<evidence type="ECO:0000256" key="8">
    <source>
        <dbReference type="ARBA" id="ARBA00023080"/>
    </source>
</evidence>
<dbReference type="STRING" id="1314674.A0A0D7BVZ5"/>
<comment type="function">
    <text evidence="10">Involved in nucleotide metabolism via production of dUMP, the immediate precursor of thymidine nucleotides, and decreases the intracellular concentration of dUTP so that uracil cannot be incorporated into DNA.</text>
</comment>
<dbReference type="EC" id="3.6.1.23" evidence="10"/>
<dbReference type="GO" id="GO:0046081">
    <property type="term" value="P:dUTP catabolic process"/>
    <property type="evidence" value="ECO:0007669"/>
    <property type="project" value="UniProtKB-UniRule"/>
</dbReference>
<evidence type="ECO:0000256" key="10">
    <source>
        <dbReference type="RuleBase" id="RU367024"/>
    </source>
</evidence>
<keyword evidence="8 10" id="KW-0546">Nucleotide metabolism</keyword>
<accession>A0A0D7BVZ5</accession>
<dbReference type="InterPro" id="IPR036157">
    <property type="entry name" value="dUTPase-like_sf"/>
</dbReference>
<dbReference type="GO" id="GO:0004170">
    <property type="term" value="F:dUTP diphosphatase activity"/>
    <property type="evidence" value="ECO:0007669"/>
    <property type="project" value="UniProtKB-UniRule"/>
</dbReference>
<comment type="cofactor">
    <cofactor evidence="1 10">
        <name>Mg(2+)</name>
        <dbReference type="ChEBI" id="CHEBI:18420"/>
    </cofactor>
</comment>
<evidence type="ECO:0000256" key="5">
    <source>
        <dbReference type="ARBA" id="ARBA00011233"/>
    </source>
</evidence>
<dbReference type="Pfam" id="PF00692">
    <property type="entry name" value="dUTPase"/>
    <property type="match status" value="1"/>
</dbReference>